<reference evidence="1 2" key="1">
    <citation type="submission" date="2010-02" db="EMBL/GenBank/DDBJ databases">
        <authorList>
            <person name="Weinstock G."/>
            <person name="Sodergren E."/>
            <person name="Clifton S."/>
            <person name="Fulton L."/>
            <person name="Fulton B."/>
            <person name="Courtney L."/>
            <person name="Fronick C."/>
            <person name="Harrison M."/>
            <person name="Strong C."/>
            <person name="Farmer C."/>
            <person name="Delahaunty K."/>
            <person name="Markovic C."/>
            <person name="Hall O."/>
            <person name="Minx P."/>
            <person name="Tomlinson C."/>
            <person name="Mitreva M."/>
            <person name="Nelson J."/>
            <person name="Hou S."/>
            <person name="Wollam A."/>
            <person name="Pepin K.H."/>
            <person name="Johnson M."/>
            <person name="Bhonagiri V."/>
            <person name="Zhang X."/>
            <person name="Suruliraj S."/>
            <person name="Warren W."/>
            <person name="Chinwalla A."/>
            <person name="Mardis E.R."/>
            <person name="Wilson R.K."/>
        </authorList>
    </citation>
    <scope>NUCLEOTIDE SEQUENCE [LARGE SCALE GENOMIC DNA]</scope>
    <source>
        <strain evidence="1 2">ATCC 23685</strain>
    </source>
</reference>
<comment type="caution">
    <text evidence="1">The sequence shown here is derived from an EMBL/GenBank/DDBJ whole genome shotgun (WGS) entry which is preliminary data.</text>
</comment>
<name>D4F8W2_EDWTA</name>
<evidence type="ECO:0000313" key="1">
    <source>
        <dbReference type="EMBL" id="EFE21793.1"/>
    </source>
</evidence>
<sequence length="54" mass="6219">MEEPGRDSSIPEGFICHKRSDPTRALYCAKTPPAIFYFYFLIKKINGKNSKKSH</sequence>
<protein>
    <submittedName>
        <fullName evidence="1">Uncharacterized protein</fullName>
    </submittedName>
</protein>
<organism evidence="1 2">
    <name type="scientific">Edwardsiella tarda ATCC 23685</name>
    <dbReference type="NCBI Taxonomy" id="500638"/>
    <lineage>
        <taxon>Bacteria</taxon>
        <taxon>Pseudomonadati</taxon>
        <taxon>Pseudomonadota</taxon>
        <taxon>Gammaproteobacteria</taxon>
        <taxon>Enterobacterales</taxon>
        <taxon>Hafniaceae</taxon>
        <taxon>Edwardsiella</taxon>
    </lineage>
</organism>
<proteinExistence type="predicted"/>
<dbReference type="Proteomes" id="UP000003692">
    <property type="component" value="Unassembled WGS sequence"/>
</dbReference>
<accession>D4F8W2</accession>
<dbReference type="AlphaFoldDB" id="D4F8W2"/>
<evidence type="ECO:0000313" key="2">
    <source>
        <dbReference type="Proteomes" id="UP000003692"/>
    </source>
</evidence>
<dbReference type="HOGENOM" id="CLU_3042940_0_0_6"/>
<gene>
    <name evidence="1" type="ORF">EDWATA_03215</name>
</gene>
<dbReference type="EMBL" id="ADGK01000267">
    <property type="protein sequence ID" value="EFE21793.1"/>
    <property type="molecule type" value="Genomic_DNA"/>
</dbReference>